<dbReference type="Pfam" id="PF00561">
    <property type="entry name" value="Abhydrolase_1"/>
    <property type="match status" value="1"/>
</dbReference>
<dbReference type="Proteomes" id="UP001620514">
    <property type="component" value="Unassembled WGS sequence"/>
</dbReference>
<evidence type="ECO:0000313" key="3">
    <source>
        <dbReference type="EMBL" id="MFK4443549.1"/>
    </source>
</evidence>
<feature type="compositionally biased region" description="Basic and acidic residues" evidence="1">
    <location>
        <begin position="347"/>
        <end position="357"/>
    </location>
</feature>
<accession>A0ABW8MJL1</accession>
<organism evidence="3 4">
    <name type="scientific">Caballeronia udeis</name>
    <dbReference type="NCBI Taxonomy" id="1232866"/>
    <lineage>
        <taxon>Bacteria</taxon>
        <taxon>Pseudomonadati</taxon>
        <taxon>Pseudomonadota</taxon>
        <taxon>Betaproteobacteria</taxon>
        <taxon>Burkholderiales</taxon>
        <taxon>Burkholderiaceae</taxon>
        <taxon>Caballeronia</taxon>
    </lineage>
</organism>
<dbReference type="Gene3D" id="3.40.50.1820">
    <property type="entry name" value="alpha/beta hydrolase"/>
    <property type="match status" value="1"/>
</dbReference>
<evidence type="ECO:0000259" key="2">
    <source>
        <dbReference type="Pfam" id="PF00561"/>
    </source>
</evidence>
<sequence length="357" mass="38267">MNVKKLLTRSTRCGAVALVVVWLAGCASTVKDYGLDDYFSGGEASAGSTGTSEQCAGTPNAVWVEGPSYHECIRYFASKDFDSGAVNRAIVFMEGDVLSTKGAGADYSKWSPRREIEMAQLEQKRGGTPYLTLARPGTDGSSGNQNRRRTQYETLAMNAALDKIKARHGIKEFGLVGQSGGGGLVAALIAERQDVLCAVSSSGVTAVRYRAIEAGRSNDYTGTSLSDVWDPLDQLPRVHPMPGFRMFVTSDASDTDVDFGSQDHYVQAATKAGLPIHQIMVHGAGRSHHQTYRIGNRVVEDCMLGLPTDHIVSTYMEMSNANPLMSVLAARERALATGSQAEAGSNEAKDEDSNVAR</sequence>
<protein>
    <submittedName>
        <fullName evidence="3">Pimeloyl-ACP methyl ester carboxylesterase</fullName>
    </submittedName>
</protein>
<name>A0ABW8MJL1_9BURK</name>
<keyword evidence="4" id="KW-1185">Reference proteome</keyword>
<evidence type="ECO:0000256" key="1">
    <source>
        <dbReference type="SAM" id="MobiDB-lite"/>
    </source>
</evidence>
<reference evidence="3 4" key="2">
    <citation type="submission" date="2024-11" db="EMBL/GenBank/DDBJ databases">
        <title>Using genomics to understand microbial adaptation to soil warming.</title>
        <authorList>
            <person name="Deangelis K.M. PhD."/>
        </authorList>
    </citation>
    <scope>NUCLEOTIDE SEQUENCE [LARGE SCALE GENOMIC DNA]</scope>
    <source>
        <strain evidence="3 4">GAS97</strain>
    </source>
</reference>
<dbReference type="RefSeq" id="WP_404608278.1">
    <property type="nucleotide sequence ID" value="NZ_JBIYDN010000010.1"/>
</dbReference>
<feature type="domain" description="AB hydrolase-1" evidence="2">
    <location>
        <begin position="119"/>
        <end position="203"/>
    </location>
</feature>
<dbReference type="PROSITE" id="PS51257">
    <property type="entry name" value="PROKAR_LIPOPROTEIN"/>
    <property type="match status" value="1"/>
</dbReference>
<proteinExistence type="predicted"/>
<feature type="region of interest" description="Disordered" evidence="1">
    <location>
        <begin position="336"/>
        <end position="357"/>
    </location>
</feature>
<dbReference type="SUPFAM" id="SSF53474">
    <property type="entry name" value="alpha/beta-Hydrolases"/>
    <property type="match status" value="1"/>
</dbReference>
<dbReference type="InterPro" id="IPR029058">
    <property type="entry name" value="AB_hydrolase_fold"/>
</dbReference>
<comment type="caution">
    <text evidence="3">The sequence shown here is derived from an EMBL/GenBank/DDBJ whole genome shotgun (WGS) entry which is preliminary data.</text>
</comment>
<dbReference type="InterPro" id="IPR000073">
    <property type="entry name" value="AB_hydrolase_1"/>
</dbReference>
<dbReference type="EMBL" id="JBIYDN010000010">
    <property type="protein sequence ID" value="MFK4443549.1"/>
    <property type="molecule type" value="Genomic_DNA"/>
</dbReference>
<gene>
    <name evidence="3" type="ORF">ABH943_003571</name>
</gene>
<reference evidence="3 4" key="1">
    <citation type="submission" date="2024-10" db="EMBL/GenBank/DDBJ databases">
        <authorList>
            <person name="Deangelis K."/>
            <person name="Huntemann M."/>
            <person name="Clum A."/>
            <person name="Wang J."/>
            <person name="Palaniappan K."/>
            <person name="Ritter S."/>
            <person name="Chen I.-M."/>
            <person name="Stamatis D."/>
            <person name="Reddy T."/>
            <person name="O'Malley R."/>
            <person name="Daum C."/>
            <person name="Ng V."/>
            <person name="Ivanova N."/>
            <person name="Kyrpides N."/>
            <person name="Woyke T."/>
        </authorList>
    </citation>
    <scope>NUCLEOTIDE SEQUENCE [LARGE SCALE GENOMIC DNA]</scope>
    <source>
        <strain evidence="3 4">GAS97</strain>
    </source>
</reference>
<evidence type="ECO:0000313" key="4">
    <source>
        <dbReference type="Proteomes" id="UP001620514"/>
    </source>
</evidence>